<dbReference type="Pfam" id="PF12079">
    <property type="entry name" value="DUF3558"/>
    <property type="match status" value="1"/>
</dbReference>
<dbReference type="AlphaFoldDB" id="A0A918LIW0"/>
<feature type="region of interest" description="Disordered" evidence="1">
    <location>
        <begin position="39"/>
        <end position="75"/>
    </location>
</feature>
<organism evidence="3 4">
    <name type="scientific">Streptomyces griseoviridis</name>
    <dbReference type="NCBI Taxonomy" id="45398"/>
    <lineage>
        <taxon>Bacteria</taxon>
        <taxon>Bacillati</taxon>
        <taxon>Actinomycetota</taxon>
        <taxon>Actinomycetes</taxon>
        <taxon>Kitasatosporales</taxon>
        <taxon>Streptomycetaceae</taxon>
        <taxon>Streptomyces</taxon>
    </lineage>
</organism>
<evidence type="ECO:0008006" key="5">
    <source>
        <dbReference type="Google" id="ProtNLM"/>
    </source>
</evidence>
<dbReference type="EMBL" id="BMSL01000018">
    <property type="protein sequence ID" value="GGS54264.1"/>
    <property type="molecule type" value="Genomic_DNA"/>
</dbReference>
<keyword evidence="2" id="KW-1133">Transmembrane helix</keyword>
<sequence>MQRRVQRDQPGPRVRRERRLSRVLVGAAALPVMLVAAGCSSDSGSGSDEGKSADTAASASASASASPSPTVQAAAYGELPEPCGVLAKKTLKDLVPEAKSGKEGSSSDTATRASCSWDSLDNNGVKGSQYRWLNVSLLRFESDTARGAGDDLAHDYLVKQLEDAQATDGAKDLQVDPFAGAGDEAQIVRYELKKKEGTFKQQTAVARVENVVVTVDYNGAGLAGDESPDAKGLVTDAKRAAEEVVAAVSAVNGAGASPSGSASKDASASATDDATKDDGSSDAGSDDAEDSDSPQSKSSASARKS</sequence>
<comment type="caution">
    <text evidence="3">The sequence shown here is derived from an EMBL/GenBank/DDBJ whole genome shotgun (WGS) entry which is preliminary data.</text>
</comment>
<proteinExistence type="predicted"/>
<feature type="region of interest" description="Disordered" evidence="1">
    <location>
        <begin position="97"/>
        <end position="118"/>
    </location>
</feature>
<feature type="region of interest" description="Disordered" evidence="1">
    <location>
        <begin position="251"/>
        <end position="305"/>
    </location>
</feature>
<dbReference type="InterPro" id="IPR024520">
    <property type="entry name" value="DUF3558"/>
</dbReference>
<feature type="compositionally biased region" description="Low complexity" evidence="1">
    <location>
        <begin position="251"/>
        <end position="272"/>
    </location>
</feature>
<keyword evidence="2" id="KW-0812">Transmembrane</keyword>
<evidence type="ECO:0000256" key="2">
    <source>
        <dbReference type="SAM" id="Phobius"/>
    </source>
</evidence>
<feature type="region of interest" description="Disordered" evidence="1">
    <location>
        <begin position="1"/>
        <end position="21"/>
    </location>
</feature>
<feature type="compositionally biased region" description="Polar residues" evidence="1">
    <location>
        <begin position="103"/>
        <end position="118"/>
    </location>
</feature>
<accession>A0A918LIW0</accession>
<keyword evidence="4" id="KW-1185">Reference proteome</keyword>
<evidence type="ECO:0000313" key="3">
    <source>
        <dbReference type="EMBL" id="GGS54264.1"/>
    </source>
</evidence>
<keyword evidence="2" id="KW-0472">Membrane</keyword>
<name>A0A918LIW0_STRGD</name>
<reference evidence="3" key="2">
    <citation type="submission" date="2020-09" db="EMBL/GenBank/DDBJ databases">
        <authorList>
            <person name="Sun Q."/>
            <person name="Ohkuma M."/>
        </authorList>
    </citation>
    <scope>NUCLEOTIDE SEQUENCE</scope>
    <source>
        <strain evidence="3">JCM 4234</strain>
    </source>
</reference>
<feature type="compositionally biased region" description="Low complexity" evidence="1">
    <location>
        <begin position="293"/>
        <end position="305"/>
    </location>
</feature>
<feature type="compositionally biased region" description="Low complexity" evidence="1">
    <location>
        <begin position="53"/>
        <end position="75"/>
    </location>
</feature>
<feature type="transmembrane region" description="Helical" evidence="2">
    <location>
        <begin position="20"/>
        <end position="38"/>
    </location>
</feature>
<evidence type="ECO:0000256" key="1">
    <source>
        <dbReference type="SAM" id="MobiDB-lite"/>
    </source>
</evidence>
<protein>
    <recommendedName>
        <fullName evidence="5">DUF3558 domain-containing protein</fullName>
    </recommendedName>
</protein>
<reference evidence="3" key="1">
    <citation type="journal article" date="2014" name="Int. J. Syst. Evol. Microbiol.">
        <title>Complete genome sequence of Corynebacterium casei LMG S-19264T (=DSM 44701T), isolated from a smear-ripened cheese.</title>
        <authorList>
            <consortium name="US DOE Joint Genome Institute (JGI-PGF)"/>
            <person name="Walter F."/>
            <person name="Albersmeier A."/>
            <person name="Kalinowski J."/>
            <person name="Ruckert C."/>
        </authorList>
    </citation>
    <scope>NUCLEOTIDE SEQUENCE</scope>
    <source>
        <strain evidence="3">JCM 4234</strain>
    </source>
</reference>
<gene>
    <name evidence="3" type="ORF">GCM10010238_49540</name>
</gene>
<evidence type="ECO:0000313" key="4">
    <source>
        <dbReference type="Proteomes" id="UP000653493"/>
    </source>
</evidence>
<dbReference type="Proteomes" id="UP000653493">
    <property type="component" value="Unassembled WGS sequence"/>
</dbReference>